<feature type="chain" id="PRO_5020629485" evidence="2">
    <location>
        <begin position="31"/>
        <end position="87"/>
    </location>
</feature>
<evidence type="ECO:0000313" key="4">
    <source>
        <dbReference type="Proteomes" id="UP000298652"/>
    </source>
</evidence>
<evidence type="ECO:0000313" key="3">
    <source>
        <dbReference type="EMBL" id="TKW22614.1"/>
    </source>
</evidence>
<dbReference type="EMBL" id="CM016555">
    <property type="protein sequence ID" value="TKW22614.1"/>
    <property type="molecule type" value="Genomic_DNA"/>
</dbReference>
<evidence type="ECO:0000256" key="2">
    <source>
        <dbReference type="SAM" id="SignalP"/>
    </source>
</evidence>
<dbReference type="AlphaFoldDB" id="A0A4U6V403"/>
<keyword evidence="2" id="KW-0732">Signal</keyword>
<feature type="compositionally biased region" description="Polar residues" evidence="1">
    <location>
        <begin position="76"/>
        <end position="87"/>
    </location>
</feature>
<dbReference type="Proteomes" id="UP000298652">
    <property type="component" value="Chromosome 4"/>
</dbReference>
<accession>A0A4U6V403</accession>
<evidence type="ECO:0000256" key="1">
    <source>
        <dbReference type="SAM" id="MobiDB-lite"/>
    </source>
</evidence>
<dbReference type="OMA" id="HPACIGA"/>
<sequence length="87" mass="8693">MASSTKTARFLVLALLVVSAVIMPSSVCHGIRGVGLGSGGALDPNHPACIGPCPGRGQPYTPRPGGGPGVYYPSTPAAQSNGENLHP</sequence>
<feature type="region of interest" description="Disordered" evidence="1">
    <location>
        <begin position="55"/>
        <end position="87"/>
    </location>
</feature>
<organism evidence="3 4">
    <name type="scientific">Setaria viridis</name>
    <name type="common">Green bristlegrass</name>
    <name type="synonym">Setaria italica subsp. viridis</name>
    <dbReference type="NCBI Taxonomy" id="4556"/>
    <lineage>
        <taxon>Eukaryota</taxon>
        <taxon>Viridiplantae</taxon>
        <taxon>Streptophyta</taxon>
        <taxon>Embryophyta</taxon>
        <taxon>Tracheophyta</taxon>
        <taxon>Spermatophyta</taxon>
        <taxon>Magnoliopsida</taxon>
        <taxon>Liliopsida</taxon>
        <taxon>Poales</taxon>
        <taxon>Poaceae</taxon>
        <taxon>PACMAD clade</taxon>
        <taxon>Panicoideae</taxon>
        <taxon>Panicodae</taxon>
        <taxon>Paniceae</taxon>
        <taxon>Cenchrinae</taxon>
        <taxon>Setaria</taxon>
    </lineage>
</organism>
<name>A0A4U6V403_SETVI</name>
<dbReference type="Gramene" id="TKW22614">
    <property type="protein sequence ID" value="TKW22614"/>
    <property type="gene ID" value="SEVIR_4G240000v2"/>
</dbReference>
<gene>
    <name evidence="3" type="ORF">SEVIR_4G240000v2</name>
</gene>
<keyword evidence="4" id="KW-1185">Reference proteome</keyword>
<feature type="signal peptide" evidence="2">
    <location>
        <begin position="1"/>
        <end position="30"/>
    </location>
</feature>
<protein>
    <submittedName>
        <fullName evidence="3">Uncharacterized protein</fullName>
    </submittedName>
</protein>
<reference evidence="3" key="1">
    <citation type="submission" date="2019-03" db="EMBL/GenBank/DDBJ databases">
        <title>WGS assembly of Setaria viridis.</title>
        <authorList>
            <person name="Huang P."/>
            <person name="Jenkins J."/>
            <person name="Grimwood J."/>
            <person name="Barry K."/>
            <person name="Healey A."/>
            <person name="Mamidi S."/>
            <person name="Sreedasyam A."/>
            <person name="Shu S."/>
            <person name="Feldman M."/>
            <person name="Wu J."/>
            <person name="Yu Y."/>
            <person name="Chen C."/>
            <person name="Johnson J."/>
            <person name="Rokhsar D."/>
            <person name="Baxter I."/>
            <person name="Schmutz J."/>
            <person name="Brutnell T."/>
            <person name="Kellogg E."/>
        </authorList>
    </citation>
    <scope>NUCLEOTIDE SEQUENCE [LARGE SCALE GENOMIC DNA]</scope>
</reference>
<proteinExistence type="predicted"/>